<keyword evidence="5" id="KW-1185">Reference proteome</keyword>
<protein>
    <submittedName>
        <fullName evidence="4">Indolepyruvate ferredoxin oxidoreductase family protein</fullName>
    </submittedName>
</protein>
<organism evidence="4 5">
    <name type="scientific">Methylobacterium oryzihabitans</name>
    <dbReference type="NCBI Taxonomy" id="2499852"/>
    <lineage>
        <taxon>Bacteria</taxon>
        <taxon>Pseudomonadati</taxon>
        <taxon>Pseudomonadota</taxon>
        <taxon>Alphaproteobacteria</taxon>
        <taxon>Hyphomicrobiales</taxon>
        <taxon>Methylobacteriaceae</taxon>
        <taxon>Methylobacterium</taxon>
    </lineage>
</organism>
<dbReference type="AlphaFoldDB" id="A0A3S3U5C2"/>
<dbReference type="SUPFAM" id="SSF52922">
    <property type="entry name" value="TK C-terminal domain-like"/>
    <property type="match status" value="1"/>
</dbReference>
<evidence type="ECO:0000313" key="5">
    <source>
        <dbReference type="Proteomes" id="UP000286997"/>
    </source>
</evidence>
<dbReference type="InterPro" id="IPR029061">
    <property type="entry name" value="THDP-binding"/>
</dbReference>
<dbReference type="PANTHER" id="PTHR48084">
    <property type="entry name" value="2-OXOGLUTARATE OXIDOREDUCTASE SUBUNIT KORB-RELATED"/>
    <property type="match status" value="1"/>
</dbReference>
<dbReference type="Pfam" id="PF01558">
    <property type="entry name" value="POR"/>
    <property type="match status" value="1"/>
</dbReference>
<dbReference type="Pfam" id="PF20169">
    <property type="entry name" value="DUF6537"/>
    <property type="match status" value="1"/>
</dbReference>
<dbReference type="Gene3D" id="3.40.50.970">
    <property type="match status" value="1"/>
</dbReference>
<dbReference type="CDD" id="cd07034">
    <property type="entry name" value="TPP_PYR_PFOR_IOR-alpha_like"/>
    <property type="match status" value="1"/>
</dbReference>
<comment type="caution">
    <text evidence="4">The sequence shown here is derived from an EMBL/GenBank/DDBJ whole genome shotgun (WGS) entry which is preliminary data.</text>
</comment>
<dbReference type="InterPro" id="IPR019752">
    <property type="entry name" value="Pyrv/ketoisovalerate_OxRed_cat"/>
</dbReference>
<gene>
    <name evidence="4" type="ORF">EOE48_18170</name>
</gene>
<sequence>MGSRSDAPALRAVSLDDKYDLSRDQVFVTGTQAVIRMLLMQGARDRAAGLDTAGFVSGYRGSPIGGLDQNLVRARKVLDSAGIRFEPGLNEELAATAIWGTQQAEMRGEGRHDGVFGLWYGKGPGVDRSGDVFRHANMAGTSRHGGVLALMGDDHTAESSTVAHQSEFHFVDVMSPILNPAGVQEIVDYGLYGYAMSRFCGTWVAFKCIKENIESTASIDGRLDRVKILLPDDVMMPPGGLNIRTPDNILEQEARLQDFKRDAMLAFVRANNLNRIVLSGGRRPRIGVITVGKSYLDVRQAMDDLGLDEVKANDMGLRLYKVACPWPLSRRELVAFADGLDLVMVVEEKRSLIEVQVREELYGTPNQPVCIGKKDEDGNWLFPVKGALDPNDIAVALGERLLRYHRNDDLAGRVARLKGAQARLAATVDIATRTPHFCAGCPHNSSTKVPEGMRAYAGIGCHYMAQWMERGTDGFTQMGGEGANWVGESTFSKRGHVFQNLGDGTYNHSGSLALRWAIHTKTTVTYKILFNDAVAMTGGQPHEGALTVDRIAAQVRAEGVERIALVTDEPDKYPPTIRWPGGLSIHHRNDLDAVQRELATVPGVSVMIYDQTCASEKRRRRKRNAFPDPDRRVIINELVCEGCGDCSVQSTCVAVQPVETEFGRKRRIDQSSCNKDFSCVNGFCPSFVTVHGAKPRTTPVGLPAATGGEAPDHGLPEPALPAIDGTFNIIVTGVGGTGVVTVGAILGMAAHLEGKGLGMIDMAGLAQKGGAVFSHVRLANRQDDIHAIRVGAGAADLVLGCDLVVTGSRKVLAAVTPGRTHLVVNTAEVMPGDFTRKPDFSLPAERIKRAVREAAGADRADFADATGLAVALLGNALAANLFMLGYAWQRGQVPLSHGALTKAIELNREAVAMNLAAFAWGRRAAAAPETMPVLDAPAPAEEAPDLDAVIARRIAFLTAYQDRAYADRYADAVARIRGREAVVHPGAAPLAEAAARALFRLMAYKDEYEVARLYTDGSFQAQVERTFEGENLSYEFHLAPPLLARTDPATGRPRKMRFGPWMMRAFGLLARGRVLRGTAFDPFGYTHERRGERRLIAEYEALLEEIGRGLTPANHAVAVGLANLPQAIRGYGPVKAKNLAAAKSEEAALLARFRAPEAPVAAAAE</sequence>
<dbReference type="Proteomes" id="UP000286997">
    <property type="component" value="Unassembled WGS sequence"/>
</dbReference>
<dbReference type="GO" id="GO:0016903">
    <property type="term" value="F:oxidoreductase activity, acting on the aldehyde or oxo group of donors"/>
    <property type="evidence" value="ECO:0007669"/>
    <property type="project" value="InterPro"/>
</dbReference>
<dbReference type="CDD" id="cd02008">
    <property type="entry name" value="TPP_IOR_alpha"/>
    <property type="match status" value="1"/>
</dbReference>
<evidence type="ECO:0000259" key="2">
    <source>
        <dbReference type="Pfam" id="PF01558"/>
    </source>
</evidence>
<dbReference type="NCBIfam" id="NF009588">
    <property type="entry name" value="PRK13029.1"/>
    <property type="match status" value="1"/>
</dbReference>
<evidence type="ECO:0000256" key="1">
    <source>
        <dbReference type="ARBA" id="ARBA00023002"/>
    </source>
</evidence>
<dbReference type="InterPro" id="IPR051457">
    <property type="entry name" value="2-oxoacid:Fd_oxidoreductase"/>
</dbReference>
<accession>A0A3S3U5C2</accession>
<name>A0A3S3U5C2_9HYPH</name>
<dbReference type="InterPro" id="IPR002869">
    <property type="entry name" value="Pyrv_flavodox_OxRed_cen"/>
</dbReference>
<feature type="domain" description="DUF6537" evidence="3">
    <location>
        <begin position="946"/>
        <end position="1145"/>
    </location>
</feature>
<evidence type="ECO:0000313" key="4">
    <source>
        <dbReference type="EMBL" id="RVU15989.1"/>
    </source>
</evidence>
<dbReference type="InterPro" id="IPR046667">
    <property type="entry name" value="DUF6537"/>
</dbReference>
<dbReference type="Gene3D" id="3.40.920.10">
    <property type="entry name" value="Pyruvate-ferredoxin oxidoreductase, PFOR, domain III"/>
    <property type="match status" value="1"/>
</dbReference>
<keyword evidence="1" id="KW-0560">Oxidoreductase</keyword>
<dbReference type="InterPro" id="IPR002880">
    <property type="entry name" value="Pyrv_Fd/Flavodoxin_OxRdtase_N"/>
</dbReference>
<dbReference type="EMBL" id="SACP01000018">
    <property type="protein sequence ID" value="RVU15989.1"/>
    <property type="molecule type" value="Genomic_DNA"/>
</dbReference>
<dbReference type="PANTHER" id="PTHR48084:SF3">
    <property type="entry name" value="SUBUNIT OF PYRUVATE:FLAVODOXIN OXIDOREDUCTASE"/>
    <property type="match status" value="1"/>
</dbReference>
<dbReference type="InterPro" id="IPR009014">
    <property type="entry name" value="Transketo_C/PFOR_II"/>
</dbReference>
<dbReference type="OrthoDB" id="9803617at2"/>
<proteinExistence type="predicted"/>
<dbReference type="CDD" id="cd00636">
    <property type="entry name" value="TroA-like"/>
    <property type="match status" value="1"/>
</dbReference>
<dbReference type="NCBIfam" id="NF009589">
    <property type="entry name" value="PRK13030.1"/>
    <property type="match status" value="1"/>
</dbReference>
<evidence type="ECO:0000259" key="3">
    <source>
        <dbReference type="Pfam" id="PF20169"/>
    </source>
</evidence>
<keyword evidence="4" id="KW-0670">Pyruvate</keyword>
<reference evidence="4 5" key="1">
    <citation type="submission" date="2019-01" db="EMBL/GenBank/DDBJ databases">
        <authorList>
            <person name="Chen W.-M."/>
        </authorList>
    </citation>
    <scope>NUCLEOTIDE SEQUENCE [LARGE SCALE GENOMIC DNA]</scope>
    <source>
        <strain evidence="4 5">TER-1</strain>
    </source>
</reference>
<feature type="domain" description="Pyruvate/ketoisovalerate oxidoreductase catalytic" evidence="2">
    <location>
        <begin position="735"/>
        <end position="922"/>
    </location>
</feature>
<dbReference type="SUPFAM" id="SSF52518">
    <property type="entry name" value="Thiamin diphosphate-binding fold (THDP-binding)"/>
    <property type="match status" value="2"/>
</dbReference>
<dbReference type="RefSeq" id="WP_127731711.1">
    <property type="nucleotide sequence ID" value="NZ_SACP01000018.1"/>
</dbReference>
<dbReference type="SUPFAM" id="SSF53323">
    <property type="entry name" value="Pyruvate-ferredoxin oxidoreductase, PFOR, domain III"/>
    <property type="match status" value="1"/>
</dbReference>